<dbReference type="InterPro" id="IPR009057">
    <property type="entry name" value="Homeodomain-like_sf"/>
</dbReference>
<reference evidence="5 6" key="1">
    <citation type="submission" date="2019-06" db="EMBL/GenBank/DDBJ databases">
        <title>Streptomyces sporangiiformans sp. nov., a novel actinomycete isolated from soil in Mount Song.</title>
        <authorList>
            <person name="Han L."/>
        </authorList>
    </citation>
    <scope>NUCLEOTIDE SEQUENCE [LARGE SCALE GENOMIC DNA]</scope>
    <source>
        <strain evidence="5 6">NEAU-SSA 1</strain>
    </source>
</reference>
<organism evidence="5 6">
    <name type="scientific">Streptomyces sporangiiformans</name>
    <dbReference type="NCBI Taxonomy" id="2315329"/>
    <lineage>
        <taxon>Bacteria</taxon>
        <taxon>Bacillati</taxon>
        <taxon>Actinomycetota</taxon>
        <taxon>Actinomycetes</taxon>
        <taxon>Kitasatosporales</taxon>
        <taxon>Streptomycetaceae</taxon>
        <taxon>Streptomyces</taxon>
    </lineage>
</organism>
<keyword evidence="6" id="KW-1185">Reference proteome</keyword>
<dbReference type="EMBL" id="VCHX02000176">
    <property type="protein sequence ID" value="TPQ18415.1"/>
    <property type="molecule type" value="Genomic_DNA"/>
</dbReference>
<dbReference type="AlphaFoldDB" id="A0A505D9J6"/>
<dbReference type="Pfam" id="PF12833">
    <property type="entry name" value="HTH_18"/>
    <property type="match status" value="1"/>
</dbReference>
<dbReference type="InterPro" id="IPR035418">
    <property type="entry name" value="AraC-bd_2"/>
</dbReference>
<sequence length="327" mass="36961">MIATVFRNDDLPPAERFEAWREMSDQASVPMEIRCDHRDDFRAAARTVVLDAVDVCYTSIPSVRAYRTPRHIRRSDPELYHLRLNVRGETELSQVNRETTIGVRQFALFNTSRPYQGANTQGRVDAAVVRFPRALLPFPEARVDELAARRLDGREGIGALLADFLTRFIKDTDSYPPSDASRLGTVLFDLVTALLAHELEAESSVPPESRQRALILDVRAFIQRHLGDPELSPAVVAAAHHISLRYLYRLFEPQEHTVAAWIRAQRLERCRADLADPAQRATAIQAIATRWGFTHPADFSRAFRTAYGVPPRDYRRATLSASVCEQG</sequence>
<keyword evidence="3" id="KW-0804">Transcription</keyword>
<evidence type="ECO:0000256" key="1">
    <source>
        <dbReference type="ARBA" id="ARBA00023015"/>
    </source>
</evidence>
<evidence type="ECO:0000259" key="4">
    <source>
        <dbReference type="PROSITE" id="PS01124"/>
    </source>
</evidence>
<evidence type="ECO:0000313" key="6">
    <source>
        <dbReference type="Proteomes" id="UP000317378"/>
    </source>
</evidence>
<dbReference type="Gene3D" id="1.10.10.60">
    <property type="entry name" value="Homeodomain-like"/>
    <property type="match status" value="1"/>
</dbReference>
<dbReference type="GO" id="GO:0043565">
    <property type="term" value="F:sequence-specific DNA binding"/>
    <property type="evidence" value="ECO:0007669"/>
    <property type="project" value="InterPro"/>
</dbReference>
<dbReference type="PANTHER" id="PTHR46796">
    <property type="entry name" value="HTH-TYPE TRANSCRIPTIONAL ACTIVATOR RHAS-RELATED"/>
    <property type="match status" value="1"/>
</dbReference>
<dbReference type="InterPro" id="IPR020449">
    <property type="entry name" value="Tscrpt_reg_AraC-type_HTH"/>
</dbReference>
<accession>A0A505D9J6</accession>
<evidence type="ECO:0000256" key="3">
    <source>
        <dbReference type="ARBA" id="ARBA00023163"/>
    </source>
</evidence>
<dbReference type="SUPFAM" id="SSF46689">
    <property type="entry name" value="Homeodomain-like"/>
    <property type="match status" value="1"/>
</dbReference>
<dbReference type="GO" id="GO:0003700">
    <property type="term" value="F:DNA-binding transcription factor activity"/>
    <property type="evidence" value="ECO:0007669"/>
    <property type="project" value="InterPro"/>
</dbReference>
<dbReference type="Pfam" id="PF14525">
    <property type="entry name" value="AraC_binding_2"/>
    <property type="match status" value="1"/>
</dbReference>
<name>A0A505D9J6_9ACTN</name>
<comment type="caution">
    <text evidence="5">The sequence shown here is derived from an EMBL/GenBank/DDBJ whole genome shotgun (WGS) entry which is preliminary data.</text>
</comment>
<dbReference type="SMART" id="SM00342">
    <property type="entry name" value="HTH_ARAC"/>
    <property type="match status" value="1"/>
</dbReference>
<proteinExistence type="predicted"/>
<dbReference type="PROSITE" id="PS01124">
    <property type="entry name" value="HTH_ARAC_FAMILY_2"/>
    <property type="match status" value="1"/>
</dbReference>
<dbReference type="InterPro" id="IPR050204">
    <property type="entry name" value="AraC_XylS_family_regulators"/>
</dbReference>
<dbReference type="Proteomes" id="UP000317378">
    <property type="component" value="Unassembled WGS sequence"/>
</dbReference>
<dbReference type="OrthoDB" id="9799345at2"/>
<feature type="domain" description="HTH araC/xylS-type" evidence="4">
    <location>
        <begin position="216"/>
        <end position="317"/>
    </location>
</feature>
<keyword evidence="1" id="KW-0805">Transcription regulation</keyword>
<dbReference type="InterPro" id="IPR018060">
    <property type="entry name" value="HTH_AraC"/>
</dbReference>
<dbReference type="PRINTS" id="PR00032">
    <property type="entry name" value="HTHARAC"/>
</dbReference>
<dbReference type="PANTHER" id="PTHR46796:SF6">
    <property type="entry name" value="ARAC SUBFAMILY"/>
    <property type="match status" value="1"/>
</dbReference>
<gene>
    <name evidence="5" type="ORF">FGD71_031190</name>
</gene>
<evidence type="ECO:0000313" key="5">
    <source>
        <dbReference type="EMBL" id="TPQ18415.1"/>
    </source>
</evidence>
<protein>
    <submittedName>
        <fullName evidence="5">Helix-turn-helix domain-containing protein</fullName>
    </submittedName>
</protein>
<keyword evidence="2" id="KW-0238">DNA-binding</keyword>
<evidence type="ECO:0000256" key="2">
    <source>
        <dbReference type="ARBA" id="ARBA00023125"/>
    </source>
</evidence>